<dbReference type="OrthoDB" id="8564384at2"/>
<dbReference type="RefSeq" id="WP_090382070.1">
    <property type="nucleotide sequence ID" value="NZ_CP156749.1"/>
</dbReference>
<sequence length="309" mass="34221">MGRTASKGVEPIELQPLDGETLLATHNRMAVLHTEQEASVRALAVQLGYQLPADCTDPDLIQRDIAANMRRSVEACLEVGRGLSVLKAACEHGQFMARLDVLGVERTVAARFMQAATKFAGRTAPMLKAIGNQTKLFEMLILNDEEIDELELSGQTGELRLDDVASMSVKELRAALREARDSYSAQGEVMARKNRELDETRQTLEKTRRQVVAMTPDERAKELRQEVAALAYEAETDITGKLRAGFNKLVEHSEEHGVDHRSFKATLVRQLEGLLASIRSEFHLPEDMEGAPEWLTADVDTLLGEQQGA</sequence>
<dbReference type="Proteomes" id="UP000242849">
    <property type="component" value="Unassembled WGS sequence"/>
</dbReference>
<accession>A0A1H5B3I8</accession>
<dbReference type="STRING" id="53406.SAMN05421553_2749"/>
<dbReference type="EMBL" id="FNSC01000001">
    <property type="protein sequence ID" value="SED48721.1"/>
    <property type="molecule type" value="Genomic_DNA"/>
</dbReference>
<dbReference type="AlphaFoldDB" id="A0A1H5B3I8"/>
<organism evidence="1 2">
    <name type="scientific">Pseudomonas anguilliseptica</name>
    <dbReference type="NCBI Taxonomy" id="53406"/>
    <lineage>
        <taxon>Bacteria</taxon>
        <taxon>Pseudomonadati</taxon>
        <taxon>Pseudomonadota</taxon>
        <taxon>Gammaproteobacteria</taxon>
        <taxon>Pseudomonadales</taxon>
        <taxon>Pseudomonadaceae</taxon>
        <taxon>Pseudomonas</taxon>
    </lineage>
</organism>
<name>A0A1H5B3I8_PSEAG</name>
<keyword evidence="2" id="KW-1185">Reference proteome</keyword>
<protein>
    <submittedName>
        <fullName evidence="1">Uncharacterized protein</fullName>
    </submittedName>
</protein>
<evidence type="ECO:0000313" key="1">
    <source>
        <dbReference type="EMBL" id="SED48721.1"/>
    </source>
</evidence>
<gene>
    <name evidence="1" type="ORF">SAMN05421553_2749</name>
</gene>
<proteinExistence type="predicted"/>
<evidence type="ECO:0000313" key="2">
    <source>
        <dbReference type="Proteomes" id="UP000242849"/>
    </source>
</evidence>
<reference evidence="2" key="1">
    <citation type="submission" date="2016-10" db="EMBL/GenBank/DDBJ databases">
        <authorList>
            <person name="Varghese N."/>
            <person name="Submissions S."/>
        </authorList>
    </citation>
    <scope>NUCLEOTIDE SEQUENCE [LARGE SCALE GENOMIC DNA]</scope>
    <source>
        <strain evidence="2">DSM 12111</strain>
    </source>
</reference>